<accession>A0A9Q9FA07</accession>
<dbReference type="AlphaFoldDB" id="A0A9Q9FA07"/>
<evidence type="ECO:0008006" key="3">
    <source>
        <dbReference type="Google" id="ProtNLM"/>
    </source>
</evidence>
<reference evidence="1" key="1">
    <citation type="submission" date="2021-05" db="EMBL/GenBank/DDBJ databases">
        <title>Encephalitozoon hellem ATCC 50604 Complete Genome.</title>
        <authorList>
            <person name="Mascarenhas dos Santos A.C."/>
            <person name="Julian A.T."/>
            <person name="Pombert J.-F."/>
        </authorList>
    </citation>
    <scope>NUCLEOTIDE SEQUENCE</scope>
    <source>
        <strain evidence="1">ATCC 50604</strain>
    </source>
</reference>
<protein>
    <recommendedName>
        <fullName evidence="3">PH domain-containing protein</fullName>
    </recommendedName>
</protein>
<gene>
    <name evidence="1" type="ORF">GPU96_08g16250</name>
</gene>
<sequence length="488" mass="56515">MVSYRGLMRDKHSYNEGVESLSTEMLLSILEHYDTNLIEEHIIDEYDRREDDSGREVEGMNPRQSWCEESLEANNSPHEKIDESESLETQICNFINNYGITEESPCLQEKSKFDSSLLHKDGNAFEEPSAKIDGNSTIDLSGVQNLTDPVSLEKALEFEKCSIKKEELARTAESQRKVLEAFHSIPLVTIKESLFDNTKINKVYVESRIRIRKQNGRKVKEKKGFVRDEKDREGGRETKTMIFNDYTSGWESSSETNSDIAAREKAFKIIREAERKAARRDLLCNGDMQLRKFVVDQEEKYLRIEEVIKLNDLKYRNLLGKIYKKGRNGKYQCNWFTLKKNFFTCYNGKGTRTTSDTFPSEKDGDLKDPGDETLFFKKKYSIDLLNTGIYLVKRPTYIGCIKWGSRSDEDLIDITEDTKIIRITPTKSYFLVSLKKNLVKTEIKVNTLDFALKVNGETYFYRSKDVDSFLGWLVAFAFRQGRIKCNIG</sequence>
<name>A0A9Q9FA07_ENCHE</name>
<dbReference type="Proteomes" id="UP001059546">
    <property type="component" value="Chromosome VIII"/>
</dbReference>
<proteinExistence type="predicted"/>
<evidence type="ECO:0000313" key="2">
    <source>
        <dbReference type="Proteomes" id="UP001059546"/>
    </source>
</evidence>
<dbReference type="EMBL" id="CP075154">
    <property type="protein sequence ID" value="UTX43851.1"/>
    <property type="molecule type" value="Genomic_DNA"/>
</dbReference>
<evidence type="ECO:0000313" key="1">
    <source>
        <dbReference type="EMBL" id="UTX43851.1"/>
    </source>
</evidence>
<organism evidence="1 2">
    <name type="scientific">Encephalitozoon hellem</name>
    <name type="common">Microsporidian parasite</name>
    <dbReference type="NCBI Taxonomy" id="27973"/>
    <lineage>
        <taxon>Eukaryota</taxon>
        <taxon>Fungi</taxon>
        <taxon>Fungi incertae sedis</taxon>
        <taxon>Microsporidia</taxon>
        <taxon>Unikaryonidae</taxon>
        <taxon>Encephalitozoon</taxon>
    </lineage>
</organism>